<reference evidence="3" key="2">
    <citation type="submission" date="2015-01" db="EMBL/GenBank/DDBJ databases">
        <title>Evolutionary Origins and Diversification of the Mycorrhizal Mutualists.</title>
        <authorList>
            <consortium name="DOE Joint Genome Institute"/>
            <consortium name="Mycorrhizal Genomics Consortium"/>
            <person name="Kohler A."/>
            <person name="Kuo A."/>
            <person name="Nagy L.G."/>
            <person name="Floudas D."/>
            <person name="Copeland A."/>
            <person name="Barry K.W."/>
            <person name="Cichocki N."/>
            <person name="Veneault-Fourrey C."/>
            <person name="LaButti K."/>
            <person name="Lindquist E.A."/>
            <person name="Lipzen A."/>
            <person name="Lundell T."/>
            <person name="Morin E."/>
            <person name="Murat C."/>
            <person name="Riley R."/>
            <person name="Ohm R."/>
            <person name="Sun H."/>
            <person name="Tunlid A."/>
            <person name="Henrissat B."/>
            <person name="Grigoriev I.V."/>
            <person name="Hibbett D.S."/>
            <person name="Martin F."/>
        </authorList>
    </citation>
    <scope>NUCLEOTIDE SEQUENCE [LARGE SCALE GENOMIC DNA]</scope>
    <source>
        <strain evidence="3">F 1598</strain>
    </source>
</reference>
<feature type="domain" description="DUF6830" evidence="1">
    <location>
        <begin position="233"/>
        <end position="347"/>
    </location>
</feature>
<keyword evidence="3" id="KW-1185">Reference proteome</keyword>
<dbReference type="HOGENOM" id="CLU_064991_0_0_1"/>
<dbReference type="InParanoid" id="A0A0C3CAW3"/>
<reference evidence="2 3" key="1">
    <citation type="submission" date="2014-04" db="EMBL/GenBank/DDBJ databases">
        <authorList>
            <consortium name="DOE Joint Genome Institute"/>
            <person name="Kuo A."/>
            <person name="Tarkka M."/>
            <person name="Buscot F."/>
            <person name="Kohler A."/>
            <person name="Nagy L.G."/>
            <person name="Floudas D."/>
            <person name="Copeland A."/>
            <person name="Barry K.W."/>
            <person name="Cichocki N."/>
            <person name="Veneault-Fourrey C."/>
            <person name="LaButti K."/>
            <person name="Lindquist E.A."/>
            <person name="Lipzen A."/>
            <person name="Lundell T."/>
            <person name="Morin E."/>
            <person name="Murat C."/>
            <person name="Sun H."/>
            <person name="Tunlid A."/>
            <person name="Henrissat B."/>
            <person name="Grigoriev I.V."/>
            <person name="Hibbett D.S."/>
            <person name="Martin F."/>
            <person name="Nordberg H.P."/>
            <person name="Cantor M.N."/>
            <person name="Hua S.X."/>
        </authorList>
    </citation>
    <scope>NUCLEOTIDE SEQUENCE [LARGE SCALE GENOMIC DNA]</scope>
    <source>
        <strain evidence="2 3">F 1598</strain>
    </source>
</reference>
<dbReference type="AlphaFoldDB" id="A0A0C3CAW3"/>
<dbReference type="STRING" id="765440.A0A0C3CAW3"/>
<dbReference type="InterPro" id="IPR049233">
    <property type="entry name" value="DUF6830"/>
</dbReference>
<gene>
    <name evidence="2" type="ORF">PILCRDRAFT_86461</name>
</gene>
<dbReference type="Proteomes" id="UP000054166">
    <property type="component" value="Unassembled WGS sequence"/>
</dbReference>
<dbReference type="Pfam" id="PF20722">
    <property type="entry name" value="DUF6830"/>
    <property type="match status" value="1"/>
</dbReference>
<organism evidence="2 3">
    <name type="scientific">Piloderma croceum (strain F 1598)</name>
    <dbReference type="NCBI Taxonomy" id="765440"/>
    <lineage>
        <taxon>Eukaryota</taxon>
        <taxon>Fungi</taxon>
        <taxon>Dikarya</taxon>
        <taxon>Basidiomycota</taxon>
        <taxon>Agaricomycotina</taxon>
        <taxon>Agaricomycetes</taxon>
        <taxon>Agaricomycetidae</taxon>
        <taxon>Atheliales</taxon>
        <taxon>Atheliaceae</taxon>
        <taxon>Piloderma</taxon>
    </lineage>
</organism>
<dbReference type="OrthoDB" id="3232941at2759"/>
<accession>A0A0C3CAW3</accession>
<proteinExistence type="predicted"/>
<evidence type="ECO:0000313" key="2">
    <source>
        <dbReference type="EMBL" id="KIM86842.1"/>
    </source>
</evidence>
<protein>
    <recommendedName>
        <fullName evidence="1">DUF6830 domain-containing protein</fullName>
    </recommendedName>
</protein>
<evidence type="ECO:0000259" key="1">
    <source>
        <dbReference type="Pfam" id="PF20722"/>
    </source>
</evidence>
<dbReference type="EMBL" id="KN832981">
    <property type="protein sequence ID" value="KIM86842.1"/>
    <property type="molecule type" value="Genomic_DNA"/>
</dbReference>
<sequence>MAALQPHVGSCHWTDGISKLKQCTGQEHRDLKKILIAVATGAVPNDVLSALRALVEFIFQAQSLLIYDKHLHALCEAIHEFHALKNSIIIAGGQLGRNGPILHFKIPKLEAMGSVAHSVIRMGALYQYTSDITEHCHITHVKTPYQMSNHRNFHQQCCCYMDHVEKSHIFALYTSLKANNISLLHEMFHEASEVSNHYPKAVWLLHTLPHGEDAAGSSKAKSSLFNKSRSHLSDNHSITFLVNLAPHYPQFGVNDAATLFNLQDLCPALGDYFTLQLSYLARNGQRRCKSDCDLPFTRIHIWNNFQMQKYSTQDTCIVLPFRTVQALPPSTAMPFGRGDTVLINTTDGSGNTTSSSGGEYSSGSSSFFLDRYQSYADPSDLLSDIPCIKGPNLSLRRIL</sequence>
<evidence type="ECO:0000313" key="3">
    <source>
        <dbReference type="Proteomes" id="UP000054166"/>
    </source>
</evidence>
<name>A0A0C3CAW3_PILCF</name>